<organism evidence="2 3">
    <name type="scientific">Acidaminococcus intestini (strain RyC-MR95)</name>
    <dbReference type="NCBI Taxonomy" id="568816"/>
    <lineage>
        <taxon>Bacteria</taxon>
        <taxon>Bacillati</taxon>
        <taxon>Bacillota</taxon>
        <taxon>Negativicutes</taxon>
        <taxon>Acidaminococcales</taxon>
        <taxon>Acidaminococcaceae</taxon>
        <taxon>Acidaminococcus</taxon>
    </lineage>
</organism>
<feature type="compositionally biased region" description="Basic and acidic residues" evidence="1">
    <location>
        <begin position="52"/>
        <end position="63"/>
    </location>
</feature>
<sequence length="63" mass="7459">MDVLLDTIYLDRMDMKKRNPIHASMEDEKGRCHIFSLIHSHDTSVQSKKVPRKNDCPYERATR</sequence>
<accession>G4Q5A4</accession>
<name>G4Q5A4_ACIIR</name>
<dbReference type="InParanoid" id="G4Q5A4"/>
<dbReference type="KEGG" id="ain:Acin_2081"/>
<evidence type="ECO:0000256" key="1">
    <source>
        <dbReference type="SAM" id="MobiDB-lite"/>
    </source>
</evidence>
<dbReference type="STRING" id="568816.Acin_2081"/>
<evidence type="ECO:0000313" key="3">
    <source>
        <dbReference type="Proteomes" id="UP000007093"/>
    </source>
</evidence>
<reference evidence="2 3" key="1">
    <citation type="journal article" date="2011" name="J. Bacteriol.">
        <title>Complete genome sequence of Acidaminococcus intestini RYC-MR95, a Gram-negative bacterium from the phylum Firmicutes.</title>
        <authorList>
            <person name="D'Auria G."/>
            <person name="Galan J.C."/>
            <person name="Rodriguez-Alcayna M."/>
            <person name="Moya A."/>
            <person name="Baquero F."/>
            <person name="Latorre A."/>
        </authorList>
    </citation>
    <scope>NUCLEOTIDE SEQUENCE [LARGE SCALE GENOMIC DNA]</scope>
    <source>
        <strain evidence="2 3">RyC-MR95</strain>
    </source>
</reference>
<dbReference type="Proteomes" id="UP000007093">
    <property type="component" value="Chromosome"/>
</dbReference>
<feature type="region of interest" description="Disordered" evidence="1">
    <location>
        <begin position="43"/>
        <end position="63"/>
    </location>
</feature>
<protein>
    <submittedName>
        <fullName evidence="2">Uncharacterized protein</fullName>
    </submittedName>
</protein>
<dbReference type="HOGENOM" id="CLU_2875448_0_0_9"/>
<proteinExistence type="predicted"/>
<evidence type="ECO:0000313" key="2">
    <source>
        <dbReference type="EMBL" id="AEQ23282.1"/>
    </source>
</evidence>
<gene>
    <name evidence="2" type="ordered locus">Acin_2081</name>
</gene>
<dbReference type="AlphaFoldDB" id="G4Q5A4"/>
<keyword evidence="3" id="KW-1185">Reference proteome</keyword>
<dbReference type="EMBL" id="CP003058">
    <property type="protein sequence ID" value="AEQ23282.1"/>
    <property type="molecule type" value="Genomic_DNA"/>
</dbReference>